<dbReference type="Gene3D" id="1.10.340.30">
    <property type="entry name" value="Hypothetical protein, domain 2"/>
    <property type="match status" value="1"/>
</dbReference>
<evidence type="ECO:0000256" key="11">
    <source>
        <dbReference type="ARBA" id="ARBA00023204"/>
    </source>
</evidence>
<dbReference type="InterPro" id="IPR000445">
    <property type="entry name" value="HhH_motif"/>
</dbReference>
<name>A0ABY3U2N3_9MYCO</name>
<comment type="cofactor">
    <cofactor evidence="2">
        <name>[4Fe-4S] cluster</name>
        <dbReference type="ChEBI" id="CHEBI:49883"/>
    </cofactor>
</comment>
<evidence type="ECO:0000256" key="10">
    <source>
        <dbReference type="ARBA" id="ARBA00023014"/>
    </source>
</evidence>
<protein>
    <recommendedName>
        <fullName evidence="5">Adenine DNA glycosylase</fullName>
        <ecNumber evidence="4">3.2.2.31</ecNumber>
    </recommendedName>
</protein>
<dbReference type="PANTHER" id="PTHR42944:SF1">
    <property type="entry name" value="ADENINE DNA GLYCOSYLASE"/>
    <property type="match status" value="1"/>
</dbReference>
<dbReference type="EMBL" id="CP092365">
    <property type="protein sequence ID" value="ULN53143.1"/>
    <property type="molecule type" value="Genomic_DNA"/>
</dbReference>
<keyword evidence="6" id="KW-0479">Metal-binding</keyword>
<reference evidence="14" key="1">
    <citation type="submission" date="2022-08" db="EMBL/GenBank/DDBJ databases">
        <title>Complete genome sequence of 14 non-tuberculosis mycobacteria type-strains.</title>
        <authorList>
            <person name="Igarashi Y."/>
            <person name="Osugi A."/>
            <person name="Mitarai S."/>
        </authorList>
    </citation>
    <scope>NUCLEOTIDE SEQUENCE</scope>
    <source>
        <strain evidence="14">DSM 45575</strain>
    </source>
</reference>
<evidence type="ECO:0000256" key="8">
    <source>
        <dbReference type="ARBA" id="ARBA00022801"/>
    </source>
</evidence>
<keyword evidence="7" id="KW-0227">DNA damage</keyword>
<keyword evidence="12" id="KW-0326">Glycosidase</keyword>
<dbReference type="Pfam" id="PF00633">
    <property type="entry name" value="HHH"/>
    <property type="match status" value="1"/>
</dbReference>
<dbReference type="InterPro" id="IPR023170">
    <property type="entry name" value="HhH_base_excis_C"/>
</dbReference>
<keyword evidence="11" id="KW-0234">DNA repair</keyword>
<feature type="domain" description="HhH-GPD" evidence="13">
    <location>
        <begin position="37"/>
        <end position="188"/>
    </location>
</feature>
<dbReference type="InterPro" id="IPR003265">
    <property type="entry name" value="HhH-GPD_domain"/>
</dbReference>
<proteinExistence type="inferred from homology"/>
<keyword evidence="15" id="KW-1185">Reference proteome</keyword>
<dbReference type="InterPro" id="IPR044298">
    <property type="entry name" value="MIG/MutY"/>
</dbReference>
<organism evidence="14 15">
    <name type="scientific">Mycolicibacillus parakoreensis</name>
    <dbReference type="NCBI Taxonomy" id="1069221"/>
    <lineage>
        <taxon>Bacteria</taxon>
        <taxon>Bacillati</taxon>
        <taxon>Actinomycetota</taxon>
        <taxon>Actinomycetes</taxon>
        <taxon>Mycobacteriales</taxon>
        <taxon>Mycobacteriaceae</taxon>
        <taxon>Mycolicibacillus</taxon>
    </lineage>
</organism>
<evidence type="ECO:0000256" key="5">
    <source>
        <dbReference type="ARBA" id="ARBA00022023"/>
    </source>
</evidence>
<dbReference type="InterPro" id="IPR011257">
    <property type="entry name" value="DNA_glycosylase"/>
</dbReference>
<gene>
    <name evidence="14" type="ORF">MIU77_01885</name>
</gene>
<evidence type="ECO:0000256" key="3">
    <source>
        <dbReference type="ARBA" id="ARBA00008343"/>
    </source>
</evidence>
<evidence type="ECO:0000256" key="4">
    <source>
        <dbReference type="ARBA" id="ARBA00012045"/>
    </source>
</evidence>
<evidence type="ECO:0000313" key="14">
    <source>
        <dbReference type="EMBL" id="ULN53143.1"/>
    </source>
</evidence>
<sequence length="290" mass="31450">MTIPAAELLDWYARSGRDLPWRDPALSAWQILVSEFMLQQTPVARVLPVWTSWVARWPTPSATAAASAADAVRAWGKLGYPRRATRLHACARVIADEHADVVPRDVDTLLTLPGVGAYTARAVACFAYGQPVPVVDTNVRRVVARAVRGVAEAGSPAAVRDHAEVAALLPDDARAPRFSAALMELGATVCTARGPRCAVCPLSRCAWRERGYPAAATPPRRAQRYAGTDRQVRGRLLDVLRASASPVRQHDLDLAWPDDEVQRNRALSSLLRDGLVQRTGDGRFALPGEG</sequence>
<evidence type="ECO:0000256" key="6">
    <source>
        <dbReference type="ARBA" id="ARBA00022723"/>
    </source>
</evidence>
<evidence type="ECO:0000256" key="1">
    <source>
        <dbReference type="ARBA" id="ARBA00000843"/>
    </source>
</evidence>
<evidence type="ECO:0000256" key="9">
    <source>
        <dbReference type="ARBA" id="ARBA00023004"/>
    </source>
</evidence>
<comment type="catalytic activity">
    <reaction evidence="1">
        <text>Hydrolyzes free adenine bases from 7,8-dihydro-8-oxoguanine:adenine mismatched double-stranded DNA, leaving an apurinic site.</text>
        <dbReference type="EC" id="3.2.2.31"/>
    </reaction>
</comment>
<dbReference type="SMART" id="SM00478">
    <property type="entry name" value="ENDO3c"/>
    <property type="match status" value="1"/>
</dbReference>
<dbReference type="Gene3D" id="1.10.1670.10">
    <property type="entry name" value="Helix-hairpin-Helix base-excision DNA repair enzymes (C-terminal)"/>
    <property type="match status" value="1"/>
</dbReference>
<evidence type="ECO:0000256" key="2">
    <source>
        <dbReference type="ARBA" id="ARBA00001966"/>
    </source>
</evidence>
<evidence type="ECO:0000313" key="15">
    <source>
        <dbReference type="Proteomes" id="UP001055200"/>
    </source>
</evidence>
<evidence type="ECO:0000259" key="13">
    <source>
        <dbReference type="SMART" id="SM00478"/>
    </source>
</evidence>
<dbReference type="CDD" id="cd00056">
    <property type="entry name" value="ENDO3c"/>
    <property type="match status" value="1"/>
</dbReference>
<evidence type="ECO:0000256" key="12">
    <source>
        <dbReference type="ARBA" id="ARBA00023295"/>
    </source>
</evidence>
<dbReference type="Proteomes" id="UP001055200">
    <property type="component" value="Chromosome"/>
</dbReference>
<dbReference type="PANTHER" id="PTHR42944">
    <property type="entry name" value="ADENINE DNA GLYCOSYLASE"/>
    <property type="match status" value="1"/>
</dbReference>
<evidence type="ECO:0000256" key="7">
    <source>
        <dbReference type="ARBA" id="ARBA00022763"/>
    </source>
</evidence>
<comment type="similarity">
    <text evidence="3">Belongs to the Nth/MutY family.</text>
</comment>
<keyword evidence="10" id="KW-0411">Iron-sulfur</keyword>
<keyword evidence="8" id="KW-0378">Hydrolase</keyword>
<dbReference type="Pfam" id="PF00730">
    <property type="entry name" value="HhH-GPD"/>
    <property type="match status" value="1"/>
</dbReference>
<keyword evidence="9" id="KW-0408">Iron</keyword>
<accession>A0ABY3U2N3</accession>
<dbReference type="EC" id="3.2.2.31" evidence="4"/>
<dbReference type="SUPFAM" id="SSF48150">
    <property type="entry name" value="DNA-glycosylase"/>
    <property type="match status" value="1"/>
</dbReference>